<evidence type="ECO:0000313" key="2">
    <source>
        <dbReference type="EMBL" id="KAK3297880.1"/>
    </source>
</evidence>
<organism evidence="2 3">
    <name type="scientific">Chaetomium fimeti</name>
    <dbReference type="NCBI Taxonomy" id="1854472"/>
    <lineage>
        <taxon>Eukaryota</taxon>
        <taxon>Fungi</taxon>
        <taxon>Dikarya</taxon>
        <taxon>Ascomycota</taxon>
        <taxon>Pezizomycotina</taxon>
        <taxon>Sordariomycetes</taxon>
        <taxon>Sordariomycetidae</taxon>
        <taxon>Sordariales</taxon>
        <taxon>Chaetomiaceae</taxon>
        <taxon>Chaetomium</taxon>
    </lineage>
</organism>
<dbReference type="Proteomes" id="UP001278766">
    <property type="component" value="Unassembled WGS sequence"/>
</dbReference>
<dbReference type="RefSeq" id="XP_062661394.1">
    <property type="nucleotide sequence ID" value="XM_062798163.1"/>
</dbReference>
<reference evidence="2" key="1">
    <citation type="journal article" date="2023" name="Mol. Phylogenet. Evol.">
        <title>Genome-scale phylogeny and comparative genomics of the fungal order Sordariales.</title>
        <authorList>
            <person name="Hensen N."/>
            <person name="Bonometti L."/>
            <person name="Westerberg I."/>
            <person name="Brannstrom I.O."/>
            <person name="Guillou S."/>
            <person name="Cros-Aarteil S."/>
            <person name="Calhoun S."/>
            <person name="Haridas S."/>
            <person name="Kuo A."/>
            <person name="Mondo S."/>
            <person name="Pangilinan J."/>
            <person name="Riley R."/>
            <person name="LaButti K."/>
            <person name="Andreopoulos B."/>
            <person name="Lipzen A."/>
            <person name="Chen C."/>
            <person name="Yan M."/>
            <person name="Daum C."/>
            <person name="Ng V."/>
            <person name="Clum A."/>
            <person name="Steindorff A."/>
            <person name="Ohm R.A."/>
            <person name="Martin F."/>
            <person name="Silar P."/>
            <person name="Natvig D.O."/>
            <person name="Lalanne C."/>
            <person name="Gautier V."/>
            <person name="Ament-Velasquez S.L."/>
            <person name="Kruys A."/>
            <person name="Hutchinson M.I."/>
            <person name="Powell A.J."/>
            <person name="Barry K."/>
            <person name="Miller A.N."/>
            <person name="Grigoriev I.V."/>
            <person name="Debuchy R."/>
            <person name="Gladieux P."/>
            <person name="Hiltunen Thoren M."/>
            <person name="Johannesson H."/>
        </authorList>
    </citation>
    <scope>NUCLEOTIDE SEQUENCE</scope>
    <source>
        <strain evidence="2">CBS 168.71</strain>
    </source>
</reference>
<evidence type="ECO:0000256" key="1">
    <source>
        <dbReference type="SAM" id="MobiDB-lite"/>
    </source>
</evidence>
<keyword evidence="3" id="KW-1185">Reference proteome</keyword>
<evidence type="ECO:0000313" key="3">
    <source>
        <dbReference type="Proteomes" id="UP001278766"/>
    </source>
</evidence>
<protein>
    <submittedName>
        <fullName evidence="2">Uncharacterized protein</fullName>
    </submittedName>
</protein>
<feature type="region of interest" description="Disordered" evidence="1">
    <location>
        <begin position="207"/>
        <end position="234"/>
    </location>
</feature>
<reference evidence="2" key="2">
    <citation type="submission" date="2023-06" db="EMBL/GenBank/DDBJ databases">
        <authorList>
            <consortium name="Lawrence Berkeley National Laboratory"/>
            <person name="Haridas S."/>
            <person name="Hensen N."/>
            <person name="Bonometti L."/>
            <person name="Westerberg I."/>
            <person name="Brannstrom I.O."/>
            <person name="Guillou S."/>
            <person name="Cros-Aarteil S."/>
            <person name="Calhoun S."/>
            <person name="Kuo A."/>
            <person name="Mondo S."/>
            <person name="Pangilinan J."/>
            <person name="Riley R."/>
            <person name="Labutti K."/>
            <person name="Andreopoulos B."/>
            <person name="Lipzen A."/>
            <person name="Chen C."/>
            <person name="Yanf M."/>
            <person name="Daum C."/>
            <person name="Ng V."/>
            <person name="Clum A."/>
            <person name="Steindorff A."/>
            <person name="Ohm R."/>
            <person name="Martin F."/>
            <person name="Silar P."/>
            <person name="Natvig D."/>
            <person name="Lalanne C."/>
            <person name="Gautier V."/>
            <person name="Ament-Velasquez S.L."/>
            <person name="Kruys A."/>
            <person name="Hutchinson M.I."/>
            <person name="Powell A.J."/>
            <person name="Barry K."/>
            <person name="Miller A.N."/>
            <person name="Grigoriev I.V."/>
            <person name="Debuchy R."/>
            <person name="Gladieux P."/>
            <person name="Thoren M.H."/>
            <person name="Johannesson H."/>
        </authorList>
    </citation>
    <scope>NUCLEOTIDE SEQUENCE</scope>
    <source>
        <strain evidence="2">CBS 168.71</strain>
    </source>
</reference>
<accession>A0AAE0HJX8</accession>
<dbReference type="GeneID" id="87835111"/>
<gene>
    <name evidence="2" type="ORF">B0H64DRAFT_133535</name>
</gene>
<dbReference type="AlphaFoldDB" id="A0AAE0HJX8"/>
<comment type="caution">
    <text evidence="2">The sequence shown here is derived from an EMBL/GenBank/DDBJ whole genome shotgun (WGS) entry which is preliminary data.</text>
</comment>
<dbReference type="EMBL" id="JAUEPN010000003">
    <property type="protein sequence ID" value="KAK3297880.1"/>
    <property type="molecule type" value="Genomic_DNA"/>
</dbReference>
<proteinExistence type="predicted"/>
<sequence length="234" mass="25293">MYFVRLARVHNEAPPGGFRTSRISFRFSPHEAATPLDAIVGKQGGDGPLDVGSLPAAGSTPDFATVNGRAPWKPHRQKPLGPRRGVAFVRNACHSLPRYHHVAFCQPIHRPSNNILDRRKGSKLNKAMSRRPRSCCASGPAKKTPVETAVSIDACPPARHSDQVHLETNWEPSLSCFRSFVPSGPKPSRPAAPGCFSFQWGKITPDFDANPHSATRGRNGATLTLGEPLAAAAR</sequence>
<feature type="region of interest" description="Disordered" evidence="1">
    <location>
        <begin position="62"/>
        <end position="81"/>
    </location>
</feature>
<name>A0AAE0HJX8_9PEZI</name>